<dbReference type="SMART" id="SM00494">
    <property type="entry name" value="ChtBD2"/>
    <property type="match status" value="1"/>
</dbReference>
<dbReference type="Proteomes" id="UP001054945">
    <property type="component" value="Unassembled WGS sequence"/>
</dbReference>
<dbReference type="Pfam" id="PF01607">
    <property type="entry name" value="CBM_14"/>
    <property type="match status" value="1"/>
</dbReference>
<name>A0AAV4SYI3_CAEEX</name>
<keyword evidence="1" id="KW-0472">Membrane</keyword>
<organism evidence="3 4">
    <name type="scientific">Caerostris extrusa</name>
    <name type="common">Bark spider</name>
    <name type="synonym">Caerostris bankana</name>
    <dbReference type="NCBI Taxonomy" id="172846"/>
    <lineage>
        <taxon>Eukaryota</taxon>
        <taxon>Metazoa</taxon>
        <taxon>Ecdysozoa</taxon>
        <taxon>Arthropoda</taxon>
        <taxon>Chelicerata</taxon>
        <taxon>Arachnida</taxon>
        <taxon>Araneae</taxon>
        <taxon>Araneomorphae</taxon>
        <taxon>Entelegynae</taxon>
        <taxon>Araneoidea</taxon>
        <taxon>Araneidae</taxon>
        <taxon>Caerostris</taxon>
    </lineage>
</organism>
<protein>
    <recommendedName>
        <fullName evidence="2">Chitin-binding type-2 domain-containing protein</fullName>
    </recommendedName>
</protein>
<dbReference type="GO" id="GO:0008061">
    <property type="term" value="F:chitin binding"/>
    <property type="evidence" value="ECO:0007669"/>
    <property type="project" value="InterPro"/>
</dbReference>
<keyword evidence="4" id="KW-1185">Reference proteome</keyword>
<dbReference type="AlphaFoldDB" id="A0AAV4SYI3"/>
<dbReference type="EMBL" id="BPLR01010305">
    <property type="protein sequence ID" value="GIY38452.1"/>
    <property type="molecule type" value="Genomic_DNA"/>
</dbReference>
<evidence type="ECO:0000313" key="4">
    <source>
        <dbReference type="Proteomes" id="UP001054945"/>
    </source>
</evidence>
<keyword evidence="1" id="KW-0812">Transmembrane</keyword>
<dbReference type="InterPro" id="IPR002557">
    <property type="entry name" value="Chitin-bd_dom"/>
</dbReference>
<proteinExistence type="predicted"/>
<dbReference type="SUPFAM" id="SSF57625">
    <property type="entry name" value="Invertebrate chitin-binding proteins"/>
    <property type="match status" value="1"/>
</dbReference>
<keyword evidence="1" id="KW-1133">Transmembrane helix</keyword>
<dbReference type="InterPro" id="IPR036508">
    <property type="entry name" value="Chitin-bd_dom_sf"/>
</dbReference>
<reference evidence="3 4" key="1">
    <citation type="submission" date="2021-06" db="EMBL/GenBank/DDBJ databases">
        <title>Caerostris extrusa draft genome.</title>
        <authorList>
            <person name="Kono N."/>
            <person name="Arakawa K."/>
        </authorList>
    </citation>
    <scope>NUCLEOTIDE SEQUENCE [LARGE SCALE GENOMIC DNA]</scope>
</reference>
<dbReference type="PANTHER" id="PTHR22933">
    <property type="entry name" value="FI18007P1-RELATED"/>
    <property type="match status" value="1"/>
</dbReference>
<feature type="domain" description="Chitin-binding type-2" evidence="2">
    <location>
        <begin position="157"/>
        <end position="221"/>
    </location>
</feature>
<gene>
    <name evidence="3" type="ORF">CEXT_690631</name>
</gene>
<dbReference type="GO" id="GO:0005576">
    <property type="term" value="C:extracellular region"/>
    <property type="evidence" value="ECO:0007669"/>
    <property type="project" value="InterPro"/>
</dbReference>
<feature type="transmembrane region" description="Helical" evidence="1">
    <location>
        <begin position="109"/>
        <end position="129"/>
    </location>
</feature>
<evidence type="ECO:0000313" key="3">
    <source>
        <dbReference type="EMBL" id="GIY38452.1"/>
    </source>
</evidence>
<comment type="caution">
    <text evidence="3">The sequence shown here is derived from an EMBL/GenBank/DDBJ whole genome shotgun (WGS) entry which is preliminary data.</text>
</comment>
<accession>A0AAV4SYI3</accession>
<evidence type="ECO:0000259" key="2">
    <source>
        <dbReference type="SMART" id="SM00494"/>
    </source>
</evidence>
<dbReference type="Gene3D" id="2.170.140.10">
    <property type="entry name" value="Chitin binding domain"/>
    <property type="match status" value="1"/>
</dbReference>
<sequence>MFDSSFRVIITKTVPFKKVLGIFRSLSFELWLVVLEAIAEQIDPYLRVVYLKQKTRAGHKDFMASNSKCCNSSSAHQVFDEGQRLHQTTRRHCSNSFALFPGEEHRFNYLFINMKFFILSCLVLSVALADVAQKRKREAYDLPDGADILVGPVKTSFSCFNDGYYADVDNNCQIFHVCHSVDKDDGSRTTQQWSFLCGNQTLFNQLTLTCADPEDAVPCPEAPSFYSINDRINAGDPKLYFLTDDDIQRAEPLLYRNREGDFQANRPGLPRG</sequence>
<dbReference type="InterPro" id="IPR052976">
    <property type="entry name" value="Scoloptoxin-like"/>
</dbReference>
<evidence type="ECO:0000256" key="1">
    <source>
        <dbReference type="SAM" id="Phobius"/>
    </source>
</evidence>
<dbReference type="PANTHER" id="PTHR22933:SF43">
    <property type="entry name" value="LP10131P"/>
    <property type="match status" value="1"/>
</dbReference>